<proteinExistence type="predicted"/>
<sequence>DALRASVPFGIDQALTSSEAIVKKEIKPNNW</sequence>
<accession>X1NII3</accession>
<evidence type="ECO:0000313" key="1">
    <source>
        <dbReference type="EMBL" id="GAI30011.1"/>
    </source>
</evidence>
<dbReference type="EMBL" id="BARV01016700">
    <property type="protein sequence ID" value="GAI30011.1"/>
    <property type="molecule type" value="Genomic_DNA"/>
</dbReference>
<reference evidence="1" key="1">
    <citation type="journal article" date="2014" name="Front. Microbiol.">
        <title>High frequency of phylogenetically diverse reductive dehalogenase-homologous genes in deep subseafloor sedimentary metagenomes.</title>
        <authorList>
            <person name="Kawai M."/>
            <person name="Futagami T."/>
            <person name="Toyoda A."/>
            <person name="Takaki Y."/>
            <person name="Nishi S."/>
            <person name="Hori S."/>
            <person name="Arai W."/>
            <person name="Tsubouchi T."/>
            <person name="Morono Y."/>
            <person name="Uchiyama I."/>
            <person name="Ito T."/>
            <person name="Fujiyama A."/>
            <person name="Inagaki F."/>
            <person name="Takami H."/>
        </authorList>
    </citation>
    <scope>NUCLEOTIDE SEQUENCE</scope>
    <source>
        <strain evidence="1">Expedition CK06-06</strain>
    </source>
</reference>
<feature type="non-terminal residue" evidence="1">
    <location>
        <position position="1"/>
    </location>
</feature>
<dbReference type="AlphaFoldDB" id="X1NII3"/>
<name>X1NII3_9ZZZZ</name>
<comment type="caution">
    <text evidence="1">The sequence shown here is derived from an EMBL/GenBank/DDBJ whole genome shotgun (WGS) entry which is preliminary data.</text>
</comment>
<organism evidence="1">
    <name type="scientific">marine sediment metagenome</name>
    <dbReference type="NCBI Taxonomy" id="412755"/>
    <lineage>
        <taxon>unclassified sequences</taxon>
        <taxon>metagenomes</taxon>
        <taxon>ecological metagenomes</taxon>
    </lineage>
</organism>
<gene>
    <name evidence="1" type="ORF">S06H3_28593</name>
</gene>
<protein>
    <submittedName>
        <fullName evidence="1">Uncharacterized protein</fullName>
    </submittedName>
</protein>